<accession>Q5ILJ0</accession>
<dbReference type="GeneID" id="3283692"/>
<feature type="transmembrane region" description="Helical" evidence="1">
    <location>
        <begin position="296"/>
        <end position="316"/>
    </location>
</feature>
<organism evidence="2">
    <name type="scientific">Heterostelium pallidum</name>
    <name type="common">Cellular slime mold</name>
    <name type="synonym">Polysphondylium pallidum</name>
    <dbReference type="NCBI Taxonomy" id="13642"/>
    <lineage>
        <taxon>Eukaryota</taxon>
        <taxon>Amoebozoa</taxon>
        <taxon>Evosea</taxon>
        <taxon>Eumycetozoa</taxon>
        <taxon>Dictyostelia</taxon>
        <taxon>Acytosteliales</taxon>
        <taxon>Acytosteliaceae</taxon>
        <taxon>Heterostelium</taxon>
    </lineage>
</organism>
<keyword evidence="1" id="KW-1133">Transmembrane helix</keyword>
<dbReference type="EMBL" id="AY700145">
    <property type="protein sequence ID" value="AAU00620.1"/>
    <property type="molecule type" value="Genomic_DNA"/>
</dbReference>
<geneLocation type="mitochondrion" evidence="2"/>
<keyword evidence="1" id="KW-0812">Transmembrane</keyword>
<dbReference type="AlphaFoldDB" id="Q5ILJ0"/>
<gene>
    <name evidence="2" type="primary">orf343</name>
</gene>
<evidence type="ECO:0000256" key="1">
    <source>
        <dbReference type="SAM" id="Phobius"/>
    </source>
</evidence>
<protein>
    <submittedName>
        <fullName evidence="2">Uncharacterized protein orf343</fullName>
    </submittedName>
</protein>
<sequence length="343" mass="41813">MKKIKFVIKKVIVKDSIRIRYLKKKKRIKNAWFNASRKKQLILKNKKILKKKFRYRIARLKLTNDSKISFFKKAYFMLLNFNWNYCNLFYMYEYCRLRIFYDKNIKTEEHLPQQLFLLEDSLKISGFFINKEERVANSFQSQKLNFYTNYLIWKYKQKLNLEENYEKFLEKIVETSFDKIRFSNFRLNTVLNYNQNKYLSYLFFENLNKIQIIVSKLVWFISMIIIYILIISKIIIPWLLNLRMNIINYINNIIITYKDKLLFLKDRVYEIKSVPDLNTEIIWLTSNHISILTEKYFYNNIMLNIGIFYDVINILIIQKLPKGFINAVLNTDFSIKLLDILLG</sequence>
<feature type="transmembrane region" description="Helical" evidence="1">
    <location>
        <begin position="217"/>
        <end position="240"/>
    </location>
</feature>
<dbReference type="RefSeq" id="YP_209605.1">
    <property type="nucleotide sequence ID" value="NC_006862.1"/>
</dbReference>
<reference evidence="2" key="1">
    <citation type="submission" date="2004-08" db="EMBL/GenBank/DDBJ databases">
        <title>Complete sequence of Polysphondylium pallidum and Hartmannella vermiformis mitochondrial DNAs.</title>
        <authorList>
            <person name="Burger G."/>
            <person name="Lohan A.J."/>
            <person name="Angata K."/>
            <person name="Lang B.F."/>
            <person name="Gray M.W."/>
        </authorList>
    </citation>
    <scope>NUCLEOTIDE SEQUENCE</scope>
    <source>
        <strain evidence="2">CK8</strain>
    </source>
</reference>
<proteinExistence type="predicted"/>
<keyword evidence="1" id="KW-0472">Membrane</keyword>
<keyword evidence="2" id="KW-0496">Mitochondrion</keyword>
<name>Q5ILJ0_HETPA</name>
<evidence type="ECO:0000313" key="2">
    <source>
        <dbReference type="EMBL" id="AAU00620.1"/>
    </source>
</evidence>